<evidence type="ECO:0000259" key="2">
    <source>
        <dbReference type="Pfam" id="PF00724"/>
    </source>
</evidence>
<feature type="region of interest" description="Disordered" evidence="1">
    <location>
        <begin position="120"/>
        <end position="150"/>
    </location>
</feature>
<comment type="caution">
    <text evidence="3">The sequence shown here is derived from an EMBL/GenBank/DDBJ whole genome shotgun (WGS) entry which is preliminary data.</text>
</comment>
<dbReference type="Pfam" id="PF00724">
    <property type="entry name" value="Oxidored_FMN"/>
    <property type="match status" value="1"/>
</dbReference>
<dbReference type="Proteomes" id="UP001595828">
    <property type="component" value="Unassembled WGS sequence"/>
</dbReference>
<accession>A0ABV8RLE9</accession>
<dbReference type="CDD" id="cd02933">
    <property type="entry name" value="OYE_like_FMN"/>
    <property type="match status" value="1"/>
</dbReference>
<protein>
    <submittedName>
        <fullName evidence="3">Alkene reductase</fullName>
    </submittedName>
</protein>
<gene>
    <name evidence="3" type="ORF">ACFO0A_01705</name>
</gene>
<dbReference type="PANTHER" id="PTHR22893">
    <property type="entry name" value="NADH OXIDOREDUCTASE-RELATED"/>
    <property type="match status" value="1"/>
</dbReference>
<dbReference type="Gene3D" id="3.20.20.70">
    <property type="entry name" value="Aldolase class I"/>
    <property type="match status" value="1"/>
</dbReference>
<proteinExistence type="predicted"/>
<organism evidence="3 4">
    <name type="scientific">Novosphingobium tardum</name>
    <dbReference type="NCBI Taxonomy" id="1538021"/>
    <lineage>
        <taxon>Bacteria</taxon>
        <taxon>Pseudomonadati</taxon>
        <taxon>Pseudomonadota</taxon>
        <taxon>Alphaproteobacteria</taxon>
        <taxon>Sphingomonadales</taxon>
        <taxon>Sphingomonadaceae</taxon>
        <taxon>Novosphingobium</taxon>
    </lineage>
</organism>
<keyword evidence="4" id="KW-1185">Reference proteome</keyword>
<evidence type="ECO:0000313" key="4">
    <source>
        <dbReference type="Proteomes" id="UP001595828"/>
    </source>
</evidence>
<dbReference type="SUPFAM" id="SSF51395">
    <property type="entry name" value="FMN-linked oxidoreductases"/>
    <property type="match status" value="1"/>
</dbReference>
<dbReference type="RefSeq" id="WP_379537252.1">
    <property type="nucleotide sequence ID" value="NZ_JBHSDR010000003.1"/>
</dbReference>
<sequence>MTDLTPIAATAPLFEPIKLGAIEAKNRILMAPLTRGRSDPGSIPNELMTEYYRQRAGAGLIISEATGISVEGLGWPAAPGIWNAQQTEAWKPVTEAVHEAGGKIVLQLWHMGRLVHPDFLGGEPPVSSSATTGPGPAHTPSGRKPLEQARPLRLDEMPRIVADYARAAANAKEAGFDGVQLHGANGYLIDQFLRNGTNLRDDDYGGSPANRTRLMREVLEGLIAVWGADRVSIRLSPNGESQGADDSDPASVFGEAARVLENLGISFVELREPGPEGTFGSTDVPPQSPLIRQLYTGPLVLNSDYTAEDAAAAVASGRCDAVSFGRPYISNPDLEERIRVGAPFAPNVDVPRSWYLPGPAGYVDYPTLAEEQARVAAE</sequence>
<dbReference type="InterPro" id="IPR013785">
    <property type="entry name" value="Aldolase_TIM"/>
</dbReference>
<dbReference type="InterPro" id="IPR001155">
    <property type="entry name" value="OxRdtase_FMN_N"/>
</dbReference>
<dbReference type="PANTHER" id="PTHR22893:SF91">
    <property type="entry name" value="NADPH DEHYDROGENASE 2-RELATED"/>
    <property type="match status" value="1"/>
</dbReference>
<reference evidence="4" key="1">
    <citation type="journal article" date="2019" name="Int. J. Syst. Evol. Microbiol.">
        <title>The Global Catalogue of Microorganisms (GCM) 10K type strain sequencing project: providing services to taxonomists for standard genome sequencing and annotation.</title>
        <authorList>
            <consortium name="The Broad Institute Genomics Platform"/>
            <consortium name="The Broad Institute Genome Sequencing Center for Infectious Disease"/>
            <person name="Wu L."/>
            <person name="Ma J."/>
        </authorList>
    </citation>
    <scope>NUCLEOTIDE SEQUENCE [LARGE SCALE GENOMIC DNA]</scope>
    <source>
        <strain evidence="4">CGMCC 1.12989</strain>
    </source>
</reference>
<feature type="domain" description="NADH:flavin oxidoreductase/NADH oxidase N-terminal" evidence="2">
    <location>
        <begin position="13"/>
        <end position="341"/>
    </location>
</feature>
<dbReference type="EMBL" id="JBHSDR010000003">
    <property type="protein sequence ID" value="MFC4293767.1"/>
    <property type="molecule type" value="Genomic_DNA"/>
</dbReference>
<name>A0ABV8RLE9_9SPHN</name>
<evidence type="ECO:0000313" key="3">
    <source>
        <dbReference type="EMBL" id="MFC4293767.1"/>
    </source>
</evidence>
<evidence type="ECO:0000256" key="1">
    <source>
        <dbReference type="SAM" id="MobiDB-lite"/>
    </source>
</evidence>
<dbReference type="InterPro" id="IPR045247">
    <property type="entry name" value="Oye-like"/>
</dbReference>